<name>A0A9Q0SJ89_SALPP</name>
<proteinExistence type="predicted"/>
<organism evidence="1 2">
    <name type="scientific">Salix purpurea</name>
    <name type="common">Purple osier willow</name>
    <dbReference type="NCBI Taxonomy" id="77065"/>
    <lineage>
        <taxon>Eukaryota</taxon>
        <taxon>Viridiplantae</taxon>
        <taxon>Streptophyta</taxon>
        <taxon>Embryophyta</taxon>
        <taxon>Tracheophyta</taxon>
        <taxon>Spermatophyta</taxon>
        <taxon>Magnoliopsida</taxon>
        <taxon>eudicotyledons</taxon>
        <taxon>Gunneridae</taxon>
        <taxon>Pentapetalae</taxon>
        <taxon>rosids</taxon>
        <taxon>fabids</taxon>
        <taxon>Malpighiales</taxon>
        <taxon>Salicaceae</taxon>
        <taxon>Saliceae</taxon>
        <taxon>Salix</taxon>
    </lineage>
</organism>
<dbReference type="AlphaFoldDB" id="A0A9Q0SJ89"/>
<dbReference type="EMBL" id="JAPFFK010000020">
    <property type="protein sequence ID" value="KAJ6679038.1"/>
    <property type="molecule type" value="Genomic_DNA"/>
</dbReference>
<evidence type="ECO:0000313" key="1">
    <source>
        <dbReference type="EMBL" id="KAJ6679038.1"/>
    </source>
</evidence>
<accession>A0A9Q0SJ89</accession>
<evidence type="ECO:0000313" key="2">
    <source>
        <dbReference type="Proteomes" id="UP001151532"/>
    </source>
</evidence>
<dbReference type="Proteomes" id="UP001151532">
    <property type="component" value="Chromosome 14"/>
</dbReference>
<comment type="caution">
    <text evidence="1">The sequence shown here is derived from an EMBL/GenBank/DDBJ whole genome shotgun (WGS) entry which is preliminary data.</text>
</comment>
<reference evidence="1" key="1">
    <citation type="submission" date="2022-11" db="EMBL/GenBank/DDBJ databases">
        <authorList>
            <person name="Hyden B.L."/>
            <person name="Feng K."/>
            <person name="Yates T."/>
            <person name="Jawdy S."/>
            <person name="Smart L.B."/>
            <person name="Muchero W."/>
        </authorList>
    </citation>
    <scope>NUCLEOTIDE SEQUENCE</scope>
    <source>
        <tissue evidence="1">Shoot tip</tissue>
    </source>
</reference>
<gene>
    <name evidence="1" type="ORF">OIU79_018912</name>
</gene>
<sequence length="71" mass="8368">MSCQGGILAHMCRLIVRQTVAYKWRVGYMTRDSCFFDNKCKEGSHLFFSFIIKSHIMMSIRSHGRIRMVHI</sequence>
<keyword evidence="2" id="KW-1185">Reference proteome</keyword>
<protein>
    <submittedName>
        <fullName evidence="1">Uncharacterized protein</fullName>
    </submittedName>
</protein>
<reference evidence="1" key="2">
    <citation type="journal article" date="2023" name="Int. J. Mol. Sci.">
        <title>De Novo Assembly and Annotation of 11 Diverse Shrub Willow (Salix) Genomes Reveals Novel Gene Organization in Sex-Linked Regions.</title>
        <authorList>
            <person name="Hyden B."/>
            <person name="Feng K."/>
            <person name="Yates T.B."/>
            <person name="Jawdy S."/>
            <person name="Cereghino C."/>
            <person name="Smart L.B."/>
            <person name="Muchero W."/>
        </authorList>
    </citation>
    <scope>NUCLEOTIDE SEQUENCE</scope>
    <source>
        <tissue evidence="1">Shoot tip</tissue>
    </source>
</reference>